<keyword evidence="3" id="KW-1185">Reference proteome</keyword>
<gene>
    <name evidence="2" type="ORF">HETSPECPRED_005184</name>
</gene>
<accession>A0A8H3FL00</accession>
<evidence type="ECO:0000313" key="2">
    <source>
        <dbReference type="EMBL" id="CAF9922911.1"/>
    </source>
</evidence>
<dbReference type="EMBL" id="CAJPDS010000032">
    <property type="protein sequence ID" value="CAF9922911.1"/>
    <property type="molecule type" value="Genomic_DNA"/>
</dbReference>
<name>A0A8H3FL00_9LECA</name>
<organism evidence="2 3">
    <name type="scientific">Heterodermia speciosa</name>
    <dbReference type="NCBI Taxonomy" id="116794"/>
    <lineage>
        <taxon>Eukaryota</taxon>
        <taxon>Fungi</taxon>
        <taxon>Dikarya</taxon>
        <taxon>Ascomycota</taxon>
        <taxon>Pezizomycotina</taxon>
        <taxon>Lecanoromycetes</taxon>
        <taxon>OSLEUM clade</taxon>
        <taxon>Lecanoromycetidae</taxon>
        <taxon>Caliciales</taxon>
        <taxon>Physciaceae</taxon>
        <taxon>Heterodermia</taxon>
    </lineage>
</organism>
<dbReference type="OrthoDB" id="5102889at2759"/>
<comment type="caution">
    <text evidence="2">The sequence shown here is derived from an EMBL/GenBank/DDBJ whole genome shotgun (WGS) entry which is preliminary data.</text>
</comment>
<evidence type="ECO:0000313" key="3">
    <source>
        <dbReference type="Proteomes" id="UP000664521"/>
    </source>
</evidence>
<sequence length="278" mass="31695">MSTKNAPVHRSGLIDFALLPREIRGLIYKACLIKDHPITVLDNRGYSNISTIDREIRETFGVLDGNLGPIRFIDEAREVFYANNTFIVPVRALSEFLNFGNAARNQESYCKKLKEGSSVKNCEDYYPCNMIRGYFKPYACIRRLSVQLDFGSWEFERGSSPIKQLNTLFACSKLQDLQFFISGADGECIEYETSKKIMDIWKVIENLHKNFGEVLKSYRYLFSIKEAVNDGSDEEQPVEIEAGIQGFQSDADVDEHGDDNNGYESNNEVDAYGDDEDF</sequence>
<protein>
    <submittedName>
        <fullName evidence="2">Uncharacterized protein</fullName>
    </submittedName>
</protein>
<feature type="region of interest" description="Disordered" evidence="1">
    <location>
        <begin position="232"/>
        <end position="278"/>
    </location>
</feature>
<evidence type="ECO:0000256" key="1">
    <source>
        <dbReference type="SAM" id="MobiDB-lite"/>
    </source>
</evidence>
<dbReference type="Proteomes" id="UP000664521">
    <property type="component" value="Unassembled WGS sequence"/>
</dbReference>
<proteinExistence type="predicted"/>
<dbReference type="AlphaFoldDB" id="A0A8H3FL00"/>
<reference evidence="2" key="1">
    <citation type="submission" date="2021-03" db="EMBL/GenBank/DDBJ databases">
        <authorList>
            <person name="Tagirdzhanova G."/>
        </authorList>
    </citation>
    <scope>NUCLEOTIDE SEQUENCE</scope>
</reference>